<sequence length="62" mass="7540">MGLKLAPWELSDLEPKFIEKYLIKPPKKTTPHPNRCRPLKERWRWLNRAQREEIKGDSKKQE</sequence>
<gene>
    <name evidence="1" type="ORF">GsuE55_37100</name>
</gene>
<dbReference type="Proteomes" id="UP000501421">
    <property type="component" value="Plasmid pGspE55-1"/>
</dbReference>
<protein>
    <submittedName>
        <fullName evidence="1">Uncharacterized protein</fullName>
    </submittedName>
</protein>
<keyword evidence="1" id="KW-0614">Plasmid</keyword>
<organism evidence="1 2">
    <name type="scientific">Geobacillus subterraneus</name>
    <dbReference type="NCBI Taxonomy" id="129338"/>
    <lineage>
        <taxon>Bacteria</taxon>
        <taxon>Bacillati</taxon>
        <taxon>Bacillota</taxon>
        <taxon>Bacilli</taxon>
        <taxon>Bacillales</taxon>
        <taxon>Anoxybacillaceae</taxon>
        <taxon>Geobacillus</taxon>
    </lineage>
</organism>
<accession>A0A679FXN1</accession>
<keyword evidence="2" id="KW-1185">Reference proteome</keyword>
<reference evidence="2" key="1">
    <citation type="journal article" date="2020" name="Microbiol. Resour. Announc.">
        <title>Complete Genome Sequence of Geobacillus sp. Strain E55-1, Isolated from Mine Geyser in Japan.</title>
        <authorList>
            <person name="Miyazaki K."/>
            <person name="Hase E."/>
            <person name="Tokito N."/>
        </authorList>
    </citation>
    <scope>NUCLEOTIDE SEQUENCE [LARGE SCALE GENOMIC DNA]</scope>
    <source>
        <strain evidence="2">E55-1</strain>
        <plasmid evidence="2">pGspE55-1</plasmid>
    </source>
</reference>
<dbReference type="AlphaFoldDB" id="A0A679FXN1"/>
<geneLocation type="plasmid" evidence="1 2">
    <name>pGspE55-1</name>
</geneLocation>
<dbReference type="EMBL" id="AP022558">
    <property type="protein sequence ID" value="BBW98877.1"/>
    <property type="molecule type" value="Genomic_DNA"/>
</dbReference>
<evidence type="ECO:0000313" key="1">
    <source>
        <dbReference type="EMBL" id="BBW98877.1"/>
    </source>
</evidence>
<name>A0A679FXN1_9BACL</name>
<proteinExistence type="predicted"/>
<evidence type="ECO:0000313" key="2">
    <source>
        <dbReference type="Proteomes" id="UP000501421"/>
    </source>
</evidence>